<dbReference type="PROSITE" id="PS00086">
    <property type="entry name" value="CYTOCHROME_P450"/>
    <property type="match status" value="1"/>
</dbReference>
<dbReference type="InterPro" id="IPR002401">
    <property type="entry name" value="Cyt_P450_E_grp-I"/>
</dbReference>
<reference evidence="10 11" key="1">
    <citation type="submission" date="2019-01" db="EMBL/GenBank/DDBJ databases">
        <title>Sequencing of cultivated peanut Arachis hypogaea provides insights into genome evolution and oil improvement.</title>
        <authorList>
            <person name="Chen X."/>
        </authorList>
    </citation>
    <scope>NUCLEOTIDE SEQUENCE [LARGE SCALE GENOMIC DNA]</scope>
    <source>
        <strain evidence="11">cv. Fuhuasheng</strain>
        <tissue evidence="10">Leaves</tissue>
    </source>
</reference>
<keyword evidence="3 9" id="KW-0812">Transmembrane</keyword>
<keyword evidence="5 9" id="KW-1133">Transmembrane helix</keyword>
<keyword evidence="7 8" id="KW-0349">Heme</keyword>
<dbReference type="GO" id="GO:0016709">
    <property type="term" value="F:oxidoreductase activity, acting on paired donors, with incorporation or reduction of molecular oxygen, NAD(P)H as one donor, and incorporation of one atom of oxygen"/>
    <property type="evidence" value="ECO:0007669"/>
    <property type="project" value="TreeGrafter"/>
</dbReference>
<dbReference type="Gene3D" id="1.10.630.10">
    <property type="entry name" value="Cytochrome P450"/>
    <property type="match status" value="1"/>
</dbReference>
<evidence type="ECO:0000256" key="8">
    <source>
        <dbReference type="RuleBase" id="RU000461"/>
    </source>
</evidence>
<gene>
    <name evidence="10" type="ORF">Ahy_Scaffold1g106692</name>
</gene>
<dbReference type="PRINTS" id="PR00385">
    <property type="entry name" value="P450"/>
</dbReference>
<keyword evidence="8" id="KW-0560">Oxidoreductase</keyword>
<dbReference type="PANTHER" id="PTHR24286:SF254">
    <property type="entry name" value="3-EPI-6-DEOXOCATHASTERONE 23-MONOOXYGENASE CYP90C1"/>
    <property type="match status" value="1"/>
</dbReference>
<evidence type="ECO:0000256" key="7">
    <source>
        <dbReference type="PIRSR" id="PIRSR602401-1"/>
    </source>
</evidence>
<evidence type="ECO:0000256" key="3">
    <source>
        <dbReference type="ARBA" id="ARBA00022692"/>
    </source>
</evidence>
<dbReference type="Proteomes" id="UP000289738">
    <property type="component" value="Unassembled WGS sequence"/>
</dbReference>
<evidence type="ECO:0000256" key="9">
    <source>
        <dbReference type="SAM" id="Phobius"/>
    </source>
</evidence>
<dbReference type="GO" id="GO:0016020">
    <property type="term" value="C:membrane"/>
    <property type="evidence" value="ECO:0007669"/>
    <property type="project" value="UniProtKB-SubCell"/>
</dbReference>
<dbReference type="EMBL" id="SDMP01000021">
    <property type="protein sequence ID" value="RYQ79974.1"/>
    <property type="molecule type" value="Genomic_DNA"/>
</dbReference>
<feature type="binding site" description="axial binding residue" evidence="7">
    <location>
        <position position="415"/>
    </location>
    <ligand>
        <name>heme</name>
        <dbReference type="ChEBI" id="CHEBI:30413"/>
    </ligand>
    <ligandPart>
        <name>Fe</name>
        <dbReference type="ChEBI" id="CHEBI:18248"/>
    </ligandPart>
</feature>
<keyword evidence="8" id="KW-0503">Monooxygenase</keyword>
<dbReference type="GO" id="GO:0010268">
    <property type="term" value="P:brassinosteroid homeostasis"/>
    <property type="evidence" value="ECO:0007669"/>
    <property type="project" value="TreeGrafter"/>
</dbReference>
<dbReference type="GO" id="GO:0016132">
    <property type="term" value="P:brassinosteroid biosynthetic process"/>
    <property type="evidence" value="ECO:0007669"/>
    <property type="project" value="TreeGrafter"/>
</dbReference>
<comment type="caution">
    <text evidence="10">The sequence shown here is derived from an EMBL/GenBank/DDBJ whole genome shotgun (WGS) entry which is preliminary data.</text>
</comment>
<dbReference type="GO" id="GO:0020037">
    <property type="term" value="F:heme binding"/>
    <property type="evidence" value="ECO:0007669"/>
    <property type="project" value="InterPro"/>
</dbReference>
<sequence length="466" mass="53496">MNPKPPRVTAYDLVVGIYSQREHHKQDMAWMIVTGVIICFITSLCWWLLRENNKKKKKKKVVRKGKVPEGRWGWPIIGETLDFIASGYTSQPQPLTFLEKRKSMYGNVFKTSILGSSVIVSTEVEVNKVVLMNQGNMFVPAYPKSIRELMGEHSILHMNGTLHRKMHALIGGFLRSPHLKARITTDIERAVKQCLATWTSHQSIYVQDQVKMAKERMVKIVKRIIEERKKKKKEKASNEEEKDVVDVVLGNEWNPELTLEMMSSNIIEMMIPGEETLPTAMTIALFFLSNSPLALSKLREENMQLKRQKSSSPNSSDEYAWTDYMSLQFTQNVISETLRMANIVNGIWRKAVKDVEIKGYLIPKGWCVMASLTSVHLDSNNYENPFKFDPWRWEKIGAAASNNCFTPFGGGQRLCPGLELSRLELSIFLHHLVTTYRWVAETDEIIYFPTVKMKRKLPISVEPINA</sequence>
<evidence type="ECO:0000313" key="11">
    <source>
        <dbReference type="Proteomes" id="UP000289738"/>
    </source>
</evidence>
<dbReference type="GO" id="GO:0005506">
    <property type="term" value="F:iron ion binding"/>
    <property type="evidence" value="ECO:0007669"/>
    <property type="project" value="InterPro"/>
</dbReference>
<evidence type="ECO:0000256" key="1">
    <source>
        <dbReference type="ARBA" id="ARBA00004167"/>
    </source>
</evidence>
<keyword evidence="9" id="KW-0472">Membrane</keyword>
<organism evidence="10 11">
    <name type="scientific">Arachis hypogaea</name>
    <name type="common">Peanut</name>
    <dbReference type="NCBI Taxonomy" id="3818"/>
    <lineage>
        <taxon>Eukaryota</taxon>
        <taxon>Viridiplantae</taxon>
        <taxon>Streptophyta</taxon>
        <taxon>Embryophyta</taxon>
        <taxon>Tracheophyta</taxon>
        <taxon>Spermatophyta</taxon>
        <taxon>Magnoliopsida</taxon>
        <taxon>eudicotyledons</taxon>
        <taxon>Gunneridae</taxon>
        <taxon>Pentapetalae</taxon>
        <taxon>rosids</taxon>
        <taxon>fabids</taxon>
        <taxon>Fabales</taxon>
        <taxon>Fabaceae</taxon>
        <taxon>Papilionoideae</taxon>
        <taxon>50 kb inversion clade</taxon>
        <taxon>dalbergioids sensu lato</taxon>
        <taxon>Dalbergieae</taxon>
        <taxon>Pterocarpus clade</taxon>
        <taxon>Arachis</taxon>
    </lineage>
</organism>
<comment type="subcellular location">
    <subcellularLocation>
        <location evidence="1">Membrane</location>
        <topology evidence="1">Single-pass membrane protein</topology>
    </subcellularLocation>
</comment>
<dbReference type="InterPro" id="IPR017972">
    <property type="entry name" value="Cyt_P450_CS"/>
</dbReference>
<evidence type="ECO:0000256" key="2">
    <source>
        <dbReference type="ARBA" id="ARBA00010617"/>
    </source>
</evidence>
<evidence type="ECO:0000313" key="10">
    <source>
        <dbReference type="EMBL" id="RYQ79974.1"/>
    </source>
</evidence>
<dbReference type="GO" id="GO:0016125">
    <property type="term" value="P:sterol metabolic process"/>
    <property type="evidence" value="ECO:0007669"/>
    <property type="project" value="TreeGrafter"/>
</dbReference>
<evidence type="ECO:0000256" key="6">
    <source>
        <dbReference type="ARBA" id="ARBA00023004"/>
    </source>
</evidence>
<feature type="transmembrane region" description="Helical" evidence="9">
    <location>
        <begin position="28"/>
        <end position="49"/>
    </location>
</feature>
<keyword evidence="4 7" id="KW-0479">Metal-binding</keyword>
<comment type="cofactor">
    <cofactor evidence="7">
        <name>heme</name>
        <dbReference type="ChEBI" id="CHEBI:30413"/>
    </cofactor>
</comment>
<evidence type="ECO:0000256" key="4">
    <source>
        <dbReference type="ARBA" id="ARBA00022723"/>
    </source>
</evidence>
<dbReference type="Pfam" id="PF00067">
    <property type="entry name" value="p450"/>
    <property type="match status" value="1"/>
</dbReference>
<comment type="similarity">
    <text evidence="2 8">Belongs to the cytochrome P450 family.</text>
</comment>
<proteinExistence type="inferred from homology"/>
<protein>
    <recommendedName>
        <fullName evidence="12">3-epi-6-deoxocathasterone 23-monooxygenase</fullName>
    </recommendedName>
</protein>
<evidence type="ECO:0008006" key="12">
    <source>
        <dbReference type="Google" id="ProtNLM"/>
    </source>
</evidence>
<dbReference type="PRINTS" id="PR00463">
    <property type="entry name" value="EP450I"/>
</dbReference>
<name>A0A444WRD3_ARAHY</name>
<accession>A0A444WRD3</accession>
<evidence type="ECO:0000256" key="5">
    <source>
        <dbReference type="ARBA" id="ARBA00022989"/>
    </source>
</evidence>
<dbReference type="AlphaFoldDB" id="A0A444WRD3"/>
<keyword evidence="11" id="KW-1185">Reference proteome</keyword>
<dbReference type="PANTHER" id="PTHR24286">
    <property type="entry name" value="CYTOCHROME P450 26"/>
    <property type="match status" value="1"/>
</dbReference>
<dbReference type="InterPro" id="IPR036396">
    <property type="entry name" value="Cyt_P450_sf"/>
</dbReference>
<dbReference type="SUPFAM" id="SSF48264">
    <property type="entry name" value="Cytochrome P450"/>
    <property type="match status" value="1"/>
</dbReference>
<keyword evidence="6 7" id="KW-0408">Iron</keyword>
<dbReference type="InterPro" id="IPR001128">
    <property type="entry name" value="Cyt_P450"/>
</dbReference>